<keyword evidence="5" id="KW-0648">Protein biosynthesis</keyword>
<evidence type="ECO:0000256" key="11">
    <source>
        <dbReference type="ARBA" id="ARBA00060830"/>
    </source>
</evidence>
<dbReference type="GO" id="GO:0005737">
    <property type="term" value="C:cytoplasm"/>
    <property type="evidence" value="ECO:0007669"/>
    <property type="project" value="InterPro"/>
</dbReference>
<dbReference type="FunFam" id="1.10.287.380:FF:000001">
    <property type="entry name" value="Valine--tRNA ligase"/>
    <property type="match status" value="1"/>
</dbReference>
<feature type="coiled-coil region" evidence="12">
    <location>
        <begin position="54"/>
        <end position="81"/>
    </location>
</feature>
<evidence type="ECO:0000256" key="1">
    <source>
        <dbReference type="ARBA" id="ARBA00013169"/>
    </source>
</evidence>
<keyword evidence="6 12" id="KW-0175">Coiled coil</keyword>
<evidence type="ECO:0000313" key="15">
    <source>
        <dbReference type="Proteomes" id="UP000565205"/>
    </source>
</evidence>
<evidence type="ECO:0000256" key="2">
    <source>
        <dbReference type="ARBA" id="ARBA00022598"/>
    </source>
</evidence>
<dbReference type="InterPro" id="IPR037118">
    <property type="entry name" value="Val-tRNA_synth_C_sf"/>
</dbReference>
<keyword evidence="2 14" id="KW-0436">Ligase</keyword>
<feature type="non-terminal residue" evidence="14">
    <location>
        <position position="1"/>
    </location>
</feature>
<dbReference type="AlphaFoldDB" id="A0A850P1D0"/>
<evidence type="ECO:0000256" key="7">
    <source>
        <dbReference type="ARBA" id="ARBA00023146"/>
    </source>
</evidence>
<reference evidence="14 15" key="1">
    <citation type="submission" date="2020-06" db="EMBL/GenBank/DDBJ databases">
        <title>Description of novel acetic acid bacteria.</title>
        <authorList>
            <person name="Sombolestani A."/>
        </authorList>
    </citation>
    <scope>NUCLEOTIDE SEQUENCE [LARGE SCALE GENOMIC DNA]</scope>
    <source>
        <strain evidence="14 15">LMG 26838</strain>
    </source>
</reference>
<protein>
    <recommendedName>
        <fullName evidence="8">Valine--tRNA ligase</fullName>
        <ecNumber evidence="1">6.1.1.9</ecNumber>
    </recommendedName>
    <alternativeName>
        <fullName evidence="9">Valyl-tRNA synthetase</fullName>
    </alternativeName>
</protein>
<evidence type="ECO:0000256" key="6">
    <source>
        <dbReference type="ARBA" id="ARBA00023054"/>
    </source>
</evidence>
<dbReference type="GO" id="GO:0005524">
    <property type="term" value="F:ATP binding"/>
    <property type="evidence" value="ECO:0007669"/>
    <property type="project" value="UniProtKB-KW"/>
</dbReference>
<sequence>DAAPRTLARAERWSEALRRMGRVCEIAVLGGSLPKGAAQLVLDEATLVIPLEGIVDLEAERARLGKERARLVAEREKSQRKLDNPDFVARAKPEVVEENRDRVAGWSADIERLDAALSRLG</sequence>
<gene>
    <name evidence="14" type="ORF">HUK83_16190</name>
</gene>
<dbReference type="EMBL" id="JABXXQ010000531">
    <property type="protein sequence ID" value="NVN31867.1"/>
    <property type="molecule type" value="Genomic_DNA"/>
</dbReference>
<comment type="catalytic activity">
    <reaction evidence="10">
        <text>tRNA(Val) + L-valine + ATP = L-valyl-tRNA(Val) + AMP + diphosphate</text>
        <dbReference type="Rhea" id="RHEA:10704"/>
        <dbReference type="Rhea" id="RHEA-COMP:9672"/>
        <dbReference type="Rhea" id="RHEA-COMP:9708"/>
        <dbReference type="ChEBI" id="CHEBI:30616"/>
        <dbReference type="ChEBI" id="CHEBI:33019"/>
        <dbReference type="ChEBI" id="CHEBI:57762"/>
        <dbReference type="ChEBI" id="CHEBI:78442"/>
        <dbReference type="ChEBI" id="CHEBI:78537"/>
        <dbReference type="ChEBI" id="CHEBI:456215"/>
        <dbReference type="EC" id="6.1.1.9"/>
    </reaction>
</comment>
<dbReference type="SUPFAM" id="SSF46589">
    <property type="entry name" value="tRNA-binding arm"/>
    <property type="match status" value="1"/>
</dbReference>
<feature type="domain" description="Valyl-tRNA synthetase tRNA-binding arm" evidence="13">
    <location>
        <begin position="56"/>
        <end position="121"/>
    </location>
</feature>
<comment type="caution">
    <text evidence="14">The sequence shown here is derived from an EMBL/GenBank/DDBJ whole genome shotgun (WGS) entry which is preliminary data.</text>
</comment>
<dbReference type="Pfam" id="PF10458">
    <property type="entry name" value="Val_tRNA-synt_C"/>
    <property type="match status" value="1"/>
</dbReference>
<comment type="similarity">
    <text evidence="11">Belongs to the class-I aminoacyl-tRNA synthetase family. ValS type 1 subfamily.</text>
</comment>
<keyword evidence="4" id="KW-0067">ATP-binding</keyword>
<evidence type="ECO:0000313" key="14">
    <source>
        <dbReference type="EMBL" id="NVN31867.1"/>
    </source>
</evidence>
<accession>A0A850P1D0</accession>
<dbReference type="Proteomes" id="UP000565205">
    <property type="component" value="Unassembled WGS sequence"/>
</dbReference>
<dbReference type="InterPro" id="IPR019499">
    <property type="entry name" value="Val-tRNA_synth_tRNA-bd"/>
</dbReference>
<keyword evidence="3" id="KW-0547">Nucleotide-binding</keyword>
<evidence type="ECO:0000256" key="8">
    <source>
        <dbReference type="ARBA" id="ARBA00024407"/>
    </source>
</evidence>
<evidence type="ECO:0000256" key="12">
    <source>
        <dbReference type="SAM" id="Coils"/>
    </source>
</evidence>
<evidence type="ECO:0000256" key="4">
    <source>
        <dbReference type="ARBA" id="ARBA00022840"/>
    </source>
</evidence>
<dbReference type="InterPro" id="IPR010978">
    <property type="entry name" value="tRNA-bd_arm"/>
</dbReference>
<dbReference type="GO" id="GO:0004832">
    <property type="term" value="F:valine-tRNA ligase activity"/>
    <property type="evidence" value="ECO:0007669"/>
    <property type="project" value="UniProtKB-EC"/>
</dbReference>
<evidence type="ECO:0000256" key="5">
    <source>
        <dbReference type="ARBA" id="ARBA00022917"/>
    </source>
</evidence>
<organism evidence="14 15">
    <name type="scientific">Endobacter medicaginis</name>
    <dbReference type="NCBI Taxonomy" id="1181271"/>
    <lineage>
        <taxon>Bacteria</taxon>
        <taxon>Pseudomonadati</taxon>
        <taxon>Pseudomonadota</taxon>
        <taxon>Alphaproteobacteria</taxon>
        <taxon>Acetobacterales</taxon>
        <taxon>Acetobacteraceae</taxon>
        <taxon>Endobacter</taxon>
    </lineage>
</organism>
<evidence type="ECO:0000256" key="10">
    <source>
        <dbReference type="ARBA" id="ARBA00047552"/>
    </source>
</evidence>
<name>A0A850P1D0_9PROT</name>
<evidence type="ECO:0000259" key="13">
    <source>
        <dbReference type="Pfam" id="PF10458"/>
    </source>
</evidence>
<dbReference type="GO" id="GO:0006438">
    <property type="term" value="P:valyl-tRNA aminoacylation"/>
    <property type="evidence" value="ECO:0007669"/>
    <property type="project" value="InterPro"/>
</dbReference>
<dbReference type="EC" id="6.1.1.9" evidence="1"/>
<evidence type="ECO:0000256" key="3">
    <source>
        <dbReference type="ARBA" id="ARBA00022741"/>
    </source>
</evidence>
<dbReference type="Gene3D" id="1.10.287.380">
    <property type="entry name" value="Valyl-tRNA synthetase, C-terminal domain"/>
    <property type="match status" value="1"/>
</dbReference>
<proteinExistence type="inferred from homology"/>
<keyword evidence="7" id="KW-0030">Aminoacyl-tRNA synthetase</keyword>
<evidence type="ECO:0000256" key="9">
    <source>
        <dbReference type="ARBA" id="ARBA00029936"/>
    </source>
</evidence>